<feature type="transmembrane region" description="Helical" evidence="1">
    <location>
        <begin position="21"/>
        <end position="39"/>
    </location>
</feature>
<proteinExistence type="predicted"/>
<organism evidence="2 3">
    <name type="scientific">Bifidobacterium phasiani</name>
    <dbReference type="NCBI Taxonomy" id="2834431"/>
    <lineage>
        <taxon>Bacteria</taxon>
        <taxon>Bacillati</taxon>
        <taxon>Actinomycetota</taxon>
        <taxon>Actinomycetes</taxon>
        <taxon>Bifidobacteriales</taxon>
        <taxon>Bifidobacteriaceae</taxon>
        <taxon>Bifidobacterium</taxon>
    </lineage>
</organism>
<accession>A0ABS6W8R7</accession>
<dbReference type="EMBL" id="JAHBBD010000008">
    <property type="protein sequence ID" value="MBW3082732.1"/>
    <property type="molecule type" value="Genomic_DNA"/>
</dbReference>
<protein>
    <submittedName>
        <fullName evidence="2">Uncharacterized protein</fullName>
    </submittedName>
</protein>
<name>A0ABS6W8R7_9BIFI</name>
<evidence type="ECO:0000313" key="2">
    <source>
        <dbReference type="EMBL" id="MBW3082732.1"/>
    </source>
</evidence>
<keyword evidence="1" id="KW-0812">Transmembrane</keyword>
<sequence>MKQPLFECHGTDRRKVTAMTVFSIVCVALGVMGVAMMLLDTGGFGWGDALMLAVMAVLVVYGVFGFSIVATSRKTYARLYDDHIEARNYRLGLRSGGGSPVGGGEINVPYRRIQKAVADSSMITLTIDGRVSRVPCPSEAAASQAASIIAKRIH</sequence>
<gene>
    <name evidence="2" type="ORF">KIH73_04970</name>
</gene>
<reference evidence="2 3" key="1">
    <citation type="submission" date="2021-05" db="EMBL/GenBank/DDBJ databases">
        <title>Phylogenetic classification of ten novel species belonging to the genus Bifidobacterium comprising B. colchicus sp. nov., B. abeli sp. nov., B. bicoloris sp. nov., B. guerezis sp. nov., B. rosaliae sp. nov., B. santillanensis sp. nov., B. argentati sp. nov., B. amazzoni sp. nov., B. pluviali sp. nov., and B. pinnaculum sp. nov.</title>
        <authorList>
            <person name="Lugli G.A."/>
            <person name="Ruiz Garcia L."/>
            <person name="Margolles A."/>
            <person name="Ventura M."/>
        </authorList>
    </citation>
    <scope>NUCLEOTIDE SEQUENCE [LARGE SCALE GENOMIC DNA]</scope>
    <source>
        <strain evidence="2 3">6T3</strain>
    </source>
</reference>
<evidence type="ECO:0000256" key="1">
    <source>
        <dbReference type="SAM" id="Phobius"/>
    </source>
</evidence>
<keyword evidence="3" id="KW-1185">Reference proteome</keyword>
<comment type="caution">
    <text evidence="2">The sequence shown here is derived from an EMBL/GenBank/DDBJ whole genome shotgun (WGS) entry which is preliminary data.</text>
</comment>
<keyword evidence="1" id="KW-1133">Transmembrane helix</keyword>
<evidence type="ECO:0000313" key="3">
    <source>
        <dbReference type="Proteomes" id="UP000812844"/>
    </source>
</evidence>
<keyword evidence="1" id="KW-0472">Membrane</keyword>
<dbReference type="Proteomes" id="UP000812844">
    <property type="component" value="Unassembled WGS sequence"/>
</dbReference>
<dbReference type="RefSeq" id="WP_219081177.1">
    <property type="nucleotide sequence ID" value="NZ_JAHBBD010000008.1"/>
</dbReference>
<feature type="transmembrane region" description="Helical" evidence="1">
    <location>
        <begin position="51"/>
        <end position="70"/>
    </location>
</feature>